<evidence type="ECO:0000313" key="2">
    <source>
        <dbReference type="Proteomes" id="UP001518990"/>
    </source>
</evidence>
<dbReference type="EMBL" id="JACTNF010000005">
    <property type="protein sequence ID" value="MBO1074354.1"/>
    <property type="molecule type" value="Genomic_DNA"/>
</dbReference>
<dbReference type="Gene3D" id="3.40.50.12580">
    <property type="match status" value="1"/>
</dbReference>
<dbReference type="InterPro" id="IPR043148">
    <property type="entry name" value="TagF_C"/>
</dbReference>
<name>A0ABS3KA55_9PROT</name>
<reference evidence="1 2" key="1">
    <citation type="submission" date="2020-09" db="EMBL/GenBank/DDBJ databases">
        <title>Roseomonas.</title>
        <authorList>
            <person name="Zhu W."/>
        </authorList>
    </citation>
    <scope>NUCLEOTIDE SEQUENCE [LARGE SCALE GENOMIC DNA]</scope>
    <source>
        <strain evidence="1 2">1311</strain>
    </source>
</reference>
<gene>
    <name evidence="1" type="ORF">IAI60_07015</name>
</gene>
<accession>A0ABS3KA55</accession>
<comment type="caution">
    <text evidence="1">The sequence shown here is derived from an EMBL/GenBank/DDBJ whole genome shotgun (WGS) entry which is preliminary data.</text>
</comment>
<dbReference type="Proteomes" id="UP001518990">
    <property type="component" value="Unassembled WGS sequence"/>
</dbReference>
<evidence type="ECO:0008006" key="3">
    <source>
        <dbReference type="Google" id="ProtNLM"/>
    </source>
</evidence>
<dbReference type="RefSeq" id="WP_207445944.1">
    <property type="nucleotide sequence ID" value="NZ_CP061091.1"/>
</dbReference>
<keyword evidence="2" id="KW-1185">Reference proteome</keyword>
<evidence type="ECO:0000313" key="1">
    <source>
        <dbReference type="EMBL" id="MBO1074354.1"/>
    </source>
</evidence>
<sequence>MPSPDVAGRPRPANTEIIFLFIGGAHHVYHLAPVAAELTRLLPGHSVTCLSCSAETSAALERVRAVLEVPALRIEPVRVPLWGRLLSAVTGRHSSTKMPLLLSLSPRLRRAAAIVTPERTSAQLRMMGLRHKLMIHFRHGAGDRAPRSEQRQSAFDLVVVPGEKDLRRAQEKGYMPAAKMRACGYVKLEFCTRLARNAPPLFENGRPTVLYNPHFDAATSSWPLARQVIECFAAQSRYNLIFAPHIRAAENMEAAERAEWEALARPGSIIVDLGSERLIDMSYVLAADIYLGDISSQLYEFLARPRPVAFLNAHRVAWKGDPRFAGWELGEVAESVEEIMPMLDRAVHSHPGVVQRQQAALRQAFGDIEGAARRGAEVIAAAVAARA</sequence>
<organism evidence="1 2">
    <name type="scientific">Roseomonas marmotae</name>
    <dbReference type="NCBI Taxonomy" id="2768161"/>
    <lineage>
        <taxon>Bacteria</taxon>
        <taxon>Pseudomonadati</taxon>
        <taxon>Pseudomonadota</taxon>
        <taxon>Alphaproteobacteria</taxon>
        <taxon>Acetobacterales</taxon>
        <taxon>Roseomonadaceae</taxon>
        <taxon>Roseomonas</taxon>
    </lineage>
</organism>
<proteinExistence type="predicted"/>
<protein>
    <recommendedName>
        <fullName evidence="3">Glycosyl transferase</fullName>
    </recommendedName>
</protein>